<feature type="compositionally biased region" description="Polar residues" evidence="1">
    <location>
        <begin position="78"/>
        <end position="122"/>
    </location>
</feature>
<sequence length="238" mass="25487">MVVEKGLGALLGLGVAKTAMDNLSEADRTLILAAAMTGKADEIERLTPAQQAVYKEMVESQKGTLLPLPVLDRPLVDNTLTNPIPGQNKGTTLTTPDQRDQNGSSHTGNTSDVPNAGSNTTVIPIPDGPNRDDLAYQSEGSRPENMSPEGAGRAGAFNEAKRQSGIPVGKNPDRVLPNVDKRGNSQPGKIYEFDVSKPGGGTQTIQIRDDAKGHFFGEKDIQNRGPHFNDQEGNHYDY</sequence>
<reference evidence="4" key="1">
    <citation type="journal article" date="2012" name="Appl. Microbiol. Biotechnol.">
        <title>The complete genome sequence of Pantoea ananatis AJ13355, an organism with great biotechnological potential.</title>
        <authorList>
            <person name="Hara Y."/>
            <person name="Kadotani N."/>
            <person name="Izui H."/>
            <person name="Katashkina J.I."/>
            <person name="Kuvaeva T.M."/>
            <person name="Andreeva I.G."/>
            <person name="Golubeva L.I."/>
            <person name="Malko D.B."/>
            <person name="Makeev V.J."/>
            <person name="Mashko S.V."/>
            <person name="Kozlov Y.I."/>
        </authorList>
    </citation>
    <scope>NUCLEOTIDE SEQUENCE [LARGE SCALE GENOMIC DNA]</scope>
    <source>
        <strain evidence="4">AJ13355</strain>
    </source>
</reference>
<proteinExistence type="predicted"/>
<dbReference type="HOGENOM" id="CLU_084168_0_0_6"/>
<evidence type="ECO:0000313" key="3">
    <source>
        <dbReference type="EMBL" id="BAK10472.1"/>
    </source>
</evidence>
<feature type="region of interest" description="Disordered" evidence="1">
    <location>
        <begin position="77"/>
        <end position="201"/>
    </location>
</feature>
<dbReference type="eggNOG" id="COG3210">
    <property type="taxonomic scope" value="Bacteria"/>
</dbReference>
<evidence type="ECO:0000256" key="1">
    <source>
        <dbReference type="SAM" id="MobiDB-lite"/>
    </source>
</evidence>
<feature type="region of interest" description="Disordered" evidence="1">
    <location>
        <begin position="217"/>
        <end position="238"/>
    </location>
</feature>
<dbReference type="Proteomes" id="UP000006690">
    <property type="component" value="Chromosome"/>
</dbReference>
<dbReference type="AlphaFoldDB" id="A0A0H3KSU9"/>
<organism evidence="3 4">
    <name type="scientific">Pantoea ananatis (strain AJ13355)</name>
    <dbReference type="NCBI Taxonomy" id="932677"/>
    <lineage>
        <taxon>Bacteria</taxon>
        <taxon>Pseudomonadati</taxon>
        <taxon>Pseudomonadota</taxon>
        <taxon>Gammaproteobacteria</taxon>
        <taxon>Enterobacterales</taxon>
        <taxon>Erwiniaceae</taxon>
        <taxon>Pantoea</taxon>
    </lineage>
</organism>
<dbReference type="EMBL" id="AP012032">
    <property type="protein sequence ID" value="BAK10472.1"/>
    <property type="molecule type" value="Genomic_DNA"/>
</dbReference>
<dbReference type="KEGG" id="paj:PAJ_0392"/>
<name>A0A0H3KSU9_PANAA</name>
<accession>A0A0H3KSU9</accession>
<gene>
    <name evidence="3" type="ordered locus">PAJ_0392</name>
</gene>
<evidence type="ECO:0000259" key="2">
    <source>
        <dbReference type="Pfam" id="PF15657"/>
    </source>
</evidence>
<dbReference type="InterPro" id="IPR028048">
    <property type="entry name" value="Tox-HNH-EHHH"/>
</dbReference>
<evidence type="ECO:0000313" key="4">
    <source>
        <dbReference type="Proteomes" id="UP000006690"/>
    </source>
</evidence>
<dbReference type="Pfam" id="PF15657">
    <property type="entry name" value="Tox-HNH-EHHH"/>
    <property type="match status" value="1"/>
</dbReference>
<feature type="domain" description="HNH/Endo VII superfamily nuclease toxins" evidence="2">
    <location>
        <begin position="177"/>
        <end position="238"/>
    </location>
</feature>
<protein>
    <recommendedName>
        <fullName evidence="2">HNH/Endo VII superfamily nuclease toxins domain-containing protein</fullName>
    </recommendedName>
</protein>
<dbReference type="PATRIC" id="fig|932677.3.peg.437"/>
<dbReference type="OrthoDB" id="6539718at2"/>